<evidence type="ECO:0008006" key="10">
    <source>
        <dbReference type="Google" id="ProtNLM"/>
    </source>
</evidence>
<dbReference type="InterPro" id="IPR036259">
    <property type="entry name" value="MFS_trans_sf"/>
</dbReference>
<evidence type="ECO:0000256" key="4">
    <source>
        <dbReference type="ARBA" id="ARBA00022692"/>
    </source>
</evidence>
<feature type="transmembrane region" description="Helical" evidence="7">
    <location>
        <begin position="198"/>
        <end position="218"/>
    </location>
</feature>
<proteinExistence type="inferred from homology"/>
<dbReference type="Gene3D" id="1.20.1250.20">
    <property type="entry name" value="MFS general substrate transporter like domains"/>
    <property type="match status" value="2"/>
</dbReference>
<accession>A0A2N5EH42</accession>
<evidence type="ECO:0000256" key="3">
    <source>
        <dbReference type="ARBA" id="ARBA00022475"/>
    </source>
</evidence>
<dbReference type="PANTHER" id="PTHR11328:SF39">
    <property type="entry name" value="2,3-DIHYDROXYPROPANE-1-SULFONATE EXPORTER-RELATED"/>
    <property type="match status" value="1"/>
</dbReference>
<keyword evidence="6 7" id="KW-0472">Membrane</keyword>
<evidence type="ECO:0000256" key="2">
    <source>
        <dbReference type="ARBA" id="ARBA00009617"/>
    </source>
</evidence>
<evidence type="ECO:0000256" key="7">
    <source>
        <dbReference type="SAM" id="Phobius"/>
    </source>
</evidence>
<dbReference type="PANTHER" id="PTHR11328">
    <property type="entry name" value="MAJOR FACILITATOR SUPERFAMILY DOMAIN-CONTAINING PROTEIN"/>
    <property type="match status" value="1"/>
</dbReference>
<reference evidence="8 9" key="1">
    <citation type="submission" date="2017-12" db="EMBL/GenBank/DDBJ databases">
        <title>Characterization of six clinical isolates of Enterochimera gen. nov., a novel genus of the Yersiniaciae family and the three species Enterochimera arupensis sp. nov., Enterochimera coloradensis sp. nov, and Enterochimera californica sp. nov.</title>
        <authorList>
            <person name="Rossi A."/>
            <person name="Fisher M."/>
        </authorList>
    </citation>
    <scope>NUCLEOTIDE SEQUENCE [LARGE SCALE GENOMIC DNA]</scope>
    <source>
        <strain evidence="9">2015-Iso6</strain>
    </source>
</reference>
<keyword evidence="9" id="KW-1185">Reference proteome</keyword>
<dbReference type="NCBIfam" id="TIGR00792">
    <property type="entry name" value="gph"/>
    <property type="match status" value="1"/>
</dbReference>
<dbReference type="PROSITE" id="PS00872">
    <property type="entry name" value="NA_GALACTOSIDE_SYMP"/>
    <property type="match status" value="1"/>
</dbReference>
<comment type="subcellular location">
    <subcellularLocation>
        <location evidence="1">Cell membrane</location>
        <topology evidence="1">Multi-pass membrane protein</topology>
    </subcellularLocation>
</comment>
<evidence type="ECO:0000313" key="8">
    <source>
        <dbReference type="EMBL" id="PLR41839.1"/>
    </source>
</evidence>
<sequence>MHHSTTLAAARPAGGEQAQPLLTLREKLAYGLGDVGNGFMFDLGQIYLLKFYTDTLGLPPAAAGGVFFFTKLFDALADFSVGTWVDRRRNIGPRGKFRPFILFGAVPLGLATLASFWQPGFSPDGTLLWAYFSYMLFGLIYSIVNIPYGSMIAAMTQDPVERAQLAAWRQGGSNLALLITTVCFVPLLAWVPTSQQGALWVVGGFALVGVLLQLFCYANIHERIGQPEAAQRQAPPFPLMAGVRAIGRNTPLLLLCLVNLLTFSAFNVKLVAQVYYCQYVLRDIGILPYMGFFSMGCVFLGVACVPWLSKHHGKKVTFVLGCAIWALGDLCNYFWPTPGALPFILFSCLAFFGSALVNSLYWAFASDAVEYGEWRTGLRTEGMVYSFFTFSRKLSQAIAGSLPGVVLAWVGYRPNSIQTPTAEHGITLLMFIYPGLLALLTLVIWWCFYRLDEVRYEAILLALQQRQQKPTATGYRA</sequence>
<dbReference type="InterPro" id="IPR001927">
    <property type="entry name" value="Na/Gal_symport"/>
</dbReference>
<feature type="transmembrane region" description="Helical" evidence="7">
    <location>
        <begin position="316"/>
        <end position="335"/>
    </location>
</feature>
<keyword evidence="5 7" id="KW-1133">Transmembrane helix</keyword>
<dbReference type="InterPro" id="IPR039672">
    <property type="entry name" value="MFS_2"/>
</dbReference>
<evidence type="ECO:0000256" key="6">
    <source>
        <dbReference type="ARBA" id="ARBA00023136"/>
    </source>
</evidence>
<comment type="caution">
    <text evidence="8">The sequence shown here is derived from an EMBL/GenBank/DDBJ whole genome shotgun (WGS) entry which is preliminary data.</text>
</comment>
<feature type="transmembrane region" description="Helical" evidence="7">
    <location>
        <begin position="424"/>
        <end position="448"/>
    </location>
</feature>
<feature type="transmembrane region" description="Helical" evidence="7">
    <location>
        <begin position="341"/>
        <end position="364"/>
    </location>
</feature>
<dbReference type="GO" id="GO:0006814">
    <property type="term" value="P:sodium ion transport"/>
    <property type="evidence" value="ECO:0007669"/>
    <property type="project" value="InterPro"/>
</dbReference>
<evidence type="ECO:0000313" key="9">
    <source>
        <dbReference type="Proteomes" id="UP000234240"/>
    </source>
</evidence>
<feature type="transmembrane region" description="Helical" evidence="7">
    <location>
        <begin position="129"/>
        <end position="154"/>
    </location>
</feature>
<feature type="transmembrane region" description="Helical" evidence="7">
    <location>
        <begin position="175"/>
        <end position="192"/>
    </location>
</feature>
<dbReference type="GO" id="GO:0015293">
    <property type="term" value="F:symporter activity"/>
    <property type="evidence" value="ECO:0007669"/>
    <property type="project" value="InterPro"/>
</dbReference>
<keyword evidence="3" id="KW-1003">Cell membrane</keyword>
<dbReference type="GO" id="GO:0005886">
    <property type="term" value="C:plasma membrane"/>
    <property type="evidence" value="ECO:0007669"/>
    <property type="project" value="UniProtKB-SubCell"/>
</dbReference>
<evidence type="ECO:0000256" key="1">
    <source>
        <dbReference type="ARBA" id="ARBA00004651"/>
    </source>
</evidence>
<dbReference type="OrthoDB" id="181905at2"/>
<organism evidence="8 9">
    <name type="scientific">Chimaeribacter californicus</name>
    <dbReference type="NCBI Taxonomy" id="2060067"/>
    <lineage>
        <taxon>Bacteria</taxon>
        <taxon>Pseudomonadati</taxon>
        <taxon>Pseudomonadota</taxon>
        <taxon>Gammaproteobacteria</taxon>
        <taxon>Enterobacterales</taxon>
        <taxon>Yersiniaceae</taxon>
        <taxon>Chimaeribacter</taxon>
    </lineage>
</organism>
<evidence type="ECO:0000256" key="5">
    <source>
        <dbReference type="ARBA" id="ARBA00022989"/>
    </source>
</evidence>
<feature type="transmembrane region" description="Helical" evidence="7">
    <location>
        <begin position="394"/>
        <end position="412"/>
    </location>
</feature>
<feature type="transmembrane region" description="Helical" evidence="7">
    <location>
        <begin position="97"/>
        <end position="117"/>
    </location>
</feature>
<dbReference type="CDD" id="cd17332">
    <property type="entry name" value="MFS_MelB_like"/>
    <property type="match status" value="1"/>
</dbReference>
<comment type="similarity">
    <text evidence="2">Belongs to the sodium:galactoside symporter (TC 2.A.2) family.</text>
</comment>
<dbReference type="InterPro" id="IPR018043">
    <property type="entry name" value="Na/Gal_symport_CS"/>
</dbReference>
<dbReference type="Proteomes" id="UP000234240">
    <property type="component" value="Unassembled WGS sequence"/>
</dbReference>
<dbReference type="GO" id="GO:0008643">
    <property type="term" value="P:carbohydrate transport"/>
    <property type="evidence" value="ECO:0007669"/>
    <property type="project" value="InterPro"/>
</dbReference>
<dbReference type="AlphaFoldDB" id="A0A2N5EH42"/>
<dbReference type="SUPFAM" id="SSF103473">
    <property type="entry name" value="MFS general substrate transporter"/>
    <property type="match status" value="1"/>
</dbReference>
<dbReference type="EMBL" id="PJZF01000001">
    <property type="protein sequence ID" value="PLR41839.1"/>
    <property type="molecule type" value="Genomic_DNA"/>
</dbReference>
<protein>
    <recommendedName>
        <fullName evidence="10">MFS transporter</fullName>
    </recommendedName>
</protein>
<feature type="transmembrane region" description="Helical" evidence="7">
    <location>
        <begin position="252"/>
        <end position="276"/>
    </location>
</feature>
<keyword evidence="4 7" id="KW-0812">Transmembrane</keyword>
<name>A0A2N5EH42_9GAMM</name>
<feature type="transmembrane region" description="Helical" evidence="7">
    <location>
        <begin position="288"/>
        <end position="309"/>
    </location>
</feature>
<gene>
    <name evidence="8" type="ORF">CYR55_02415</name>
</gene>
<dbReference type="Pfam" id="PF13347">
    <property type="entry name" value="MFS_2"/>
    <property type="match status" value="1"/>
</dbReference>